<protein>
    <submittedName>
        <fullName evidence="2">Uncharacterized protein</fullName>
    </submittedName>
</protein>
<evidence type="ECO:0000313" key="3">
    <source>
        <dbReference type="Proteomes" id="UP000026961"/>
    </source>
</evidence>
<proteinExistence type="predicted"/>
<feature type="compositionally biased region" description="Pro residues" evidence="1">
    <location>
        <begin position="56"/>
        <end position="69"/>
    </location>
</feature>
<accession>A0A0D9YKS5</accession>
<dbReference type="HOGENOM" id="CLU_928660_0_0_1"/>
<dbReference type="AlphaFoldDB" id="A0A0D9YKS5"/>
<evidence type="ECO:0000313" key="2">
    <source>
        <dbReference type="EnsemblPlants" id="OGLUM01G50050.2"/>
    </source>
</evidence>
<feature type="region of interest" description="Disordered" evidence="1">
    <location>
        <begin position="141"/>
        <end position="185"/>
    </location>
</feature>
<feature type="compositionally biased region" description="Pro residues" evidence="1">
    <location>
        <begin position="19"/>
        <end position="28"/>
    </location>
</feature>
<keyword evidence="3" id="KW-1185">Reference proteome</keyword>
<organism evidence="2">
    <name type="scientific">Oryza glumipatula</name>
    <dbReference type="NCBI Taxonomy" id="40148"/>
    <lineage>
        <taxon>Eukaryota</taxon>
        <taxon>Viridiplantae</taxon>
        <taxon>Streptophyta</taxon>
        <taxon>Embryophyta</taxon>
        <taxon>Tracheophyta</taxon>
        <taxon>Spermatophyta</taxon>
        <taxon>Magnoliopsida</taxon>
        <taxon>Liliopsida</taxon>
        <taxon>Poales</taxon>
        <taxon>Poaceae</taxon>
        <taxon>BOP clade</taxon>
        <taxon>Oryzoideae</taxon>
        <taxon>Oryzeae</taxon>
        <taxon>Oryzinae</taxon>
        <taxon>Oryza</taxon>
    </lineage>
</organism>
<feature type="region of interest" description="Disordered" evidence="1">
    <location>
        <begin position="1"/>
        <end position="104"/>
    </location>
</feature>
<feature type="compositionally biased region" description="Basic and acidic residues" evidence="1">
    <location>
        <begin position="1"/>
        <end position="14"/>
    </location>
</feature>
<reference evidence="2" key="1">
    <citation type="submission" date="2013-08" db="EMBL/GenBank/DDBJ databases">
        <title>Oryza genome evolution.</title>
        <authorList>
            <person name="Wing R.A."/>
            <person name="Panaud O."/>
            <person name="Oliveira A.C."/>
        </authorList>
    </citation>
    <scope>NUCLEOTIDE SEQUENCE</scope>
</reference>
<evidence type="ECO:0000256" key="1">
    <source>
        <dbReference type="SAM" id="MobiDB-lite"/>
    </source>
</evidence>
<name>A0A0D9YKS5_9ORYZ</name>
<feature type="compositionally biased region" description="Basic and acidic residues" evidence="1">
    <location>
        <begin position="265"/>
        <end position="276"/>
    </location>
</feature>
<feature type="compositionally biased region" description="Low complexity" evidence="1">
    <location>
        <begin position="169"/>
        <end position="185"/>
    </location>
</feature>
<sequence>MAHRCEAGQRRDSGHQPQRQPPPPPMSPHPTTTHTLEAARKRGGGRRSSGGHQPQRQPPRPSTTPPLPTRPRGAEATTAASPHLLPAARREEDRRKKRSVADPSNILSLSLSSDWIESLAAGEAAGHGRSGRRAAVALAGEDGQRLRGGPEVNGAAGGQQGRAATEHVSSPLLSSSSRRSPPSTLPSIRAKLIVNHDGPRRHGGVGADGQLALPMLPLRLPLCSRRRRRLPHLLSCLATPTRRPPPRLPAALPKKKRERGEEEEEVRKEGKERGDDVDCLTCGVHVGPMLIQPPRQIKPG</sequence>
<feature type="region of interest" description="Disordered" evidence="1">
    <location>
        <begin position="237"/>
        <end position="278"/>
    </location>
</feature>
<dbReference type="EnsemblPlants" id="OGLUM01G50050.2">
    <property type="protein sequence ID" value="OGLUM01G50050.2"/>
    <property type="gene ID" value="OGLUM01G50050"/>
</dbReference>
<reference evidence="2" key="3">
    <citation type="submission" date="2018-05" db="EMBL/GenBank/DDBJ databases">
        <title>OgluRS3 (Oryza glumaepatula Reference Sequence Version 3).</title>
        <authorList>
            <person name="Zhang J."/>
            <person name="Kudrna D."/>
            <person name="Lee S."/>
            <person name="Talag J."/>
            <person name="Welchert J."/>
            <person name="Wing R.A."/>
        </authorList>
    </citation>
    <scope>NUCLEOTIDE SEQUENCE [LARGE SCALE GENOMIC DNA]</scope>
</reference>
<reference evidence="2" key="2">
    <citation type="submission" date="2015-04" db="UniProtKB">
        <authorList>
            <consortium name="EnsemblPlants"/>
        </authorList>
    </citation>
    <scope>IDENTIFICATION</scope>
</reference>
<dbReference type="Proteomes" id="UP000026961">
    <property type="component" value="Chromosome 1"/>
</dbReference>
<dbReference type="Gramene" id="OGLUM01G50050.2">
    <property type="protein sequence ID" value="OGLUM01G50050.2"/>
    <property type="gene ID" value="OGLUM01G50050"/>
</dbReference>